<feature type="region of interest" description="Disordered" evidence="5">
    <location>
        <begin position="79"/>
        <end position="120"/>
    </location>
</feature>
<name>A0A7W1WSK2_9BACL</name>
<dbReference type="SUPFAM" id="SSF54001">
    <property type="entry name" value="Cysteine proteinases"/>
    <property type="match status" value="1"/>
</dbReference>
<dbReference type="RefSeq" id="WP_181752488.1">
    <property type="nucleotide sequence ID" value="NZ_JACEIQ010000013.1"/>
</dbReference>
<dbReference type="Pfam" id="PF00877">
    <property type="entry name" value="NLPC_P60"/>
    <property type="match status" value="1"/>
</dbReference>
<proteinExistence type="inferred from homology"/>
<comment type="caution">
    <text evidence="8">The sequence shown here is derived from an EMBL/GenBank/DDBJ whole genome shotgun (WGS) entry which is preliminary data.</text>
</comment>
<feature type="domain" description="NlpC/P60" evidence="7">
    <location>
        <begin position="123"/>
        <end position="248"/>
    </location>
</feature>
<reference evidence="8 9" key="1">
    <citation type="submission" date="2020-07" db="EMBL/GenBank/DDBJ databases">
        <authorList>
            <person name="Feng H."/>
        </authorList>
    </citation>
    <scope>NUCLEOTIDE SEQUENCE [LARGE SCALE GENOMIC DNA]</scope>
    <source>
        <strain evidence="9">s-10</strain>
    </source>
</reference>
<evidence type="ECO:0000256" key="1">
    <source>
        <dbReference type="ARBA" id="ARBA00007074"/>
    </source>
</evidence>
<dbReference type="AlphaFoldDB" id="A0A7W1WSK2"/>
<keyword evidence="3" id="KW-0378">Hydrolase</keyword>
<dbReference type="Proteomes" id="UP000535491">
    <property type="component" value="Unassembled WGS sequence"/>
</dbReference>
<evidence type="ECO:0000256" key="6">
    <source>
        <dbReference type="SAM" id="SignalP"/>
    </source>
</evidence>
<accession>A0A7W1WSK2</accession>
<feature type="compositionally biased region" description="Polar residues" evidence="5">
    <location>
        <begin position="79"/>
        <end position="91"/>
    </location>
</feature>
<dbReference type="InterPro" id="IPR051202">
    <property type="entry name" value="Peptidase_C40"/>
</dbReference>
<keyword evidence="2" id="KW-0645">Protease</keyword>
<dbReference type="EMBL" id="JACEIQ010000013">
    <property type="protein sequence ID" value="MBA4495247.1"/>
    <property type="molecule type" value="Genomic_DNA"/>
</dbReference>
<comment type="similarity">
    <text evidence="1">Belongs to the peptidase C40 family.</text>
</comment>
<evidence type="ECO:0000256" key="5">
    <source>
        <dbReference type="SAM" id="MobiDB-lite"/>
    </source>
</evidence>
<dbReference type="InterPro" id="IPR000064">
    <property type="entry name" value="NLP_P60_dom"/>
</dbReference>
<evidence type="ECO:0000256" key="2">
    <source>
        <dbReference type="ARBA" id="ARBA00022670"/>
    </source>
</evidence>
<evidence type="ECO:0000256" key="3">
    <source>
        <dbReference type="ARBA" id="ARBA00022801"/>
    </source>
</evidence>
<feature type="chain" id="PRO_5031317093" evidence="6">
    <location>
        <begin position="32"/>
        <end position="249"/>
    </location>
</feature>
<dbReference type="InterPro" id="IPR038765">
    <property type="entry name" value="Papain-like_cys_pep_sf"/>
</dbReference>
<evidence type="ECO:0000259" key="7">
    <source>
        <dbReference type="PROSITE" id="PS51935"/>
    </source>
</evidence>
<organism evidence="8 9">
    <name type="scientific">Paenactinomyces guangxiensis</name>
    <dbReference type="NCBI Taxonomy" id="1490290"/>
    <lineage>
        <taxon>Bacteria</taxon>
        <taxon>Bacillati</taxon>
        <taxon>Bacillota</taxon>
        <taxon>Bacilli</taxon>
        <taxon>Bacillales</taxon>
        <taxon>Thermoactinomycetaceae</taxon>
        <taxon>Paenactinomyces</taxon>
    </lineage>
</organism>
<evidence type="ECO:0000313" key="9">
    <source>
        <dbReference type="Proteomes" id="UP000535491"/>
    </source>
</evidence>
<dbReference type="PANTHER" id="PTHR47053">
    <property type="entry name" value="MUREIN DD-ENDOPEPTIDASE MEPH-RELATED"/>
    <property type="match status" value="1"/>
</dbReference>
<keyword evidence="9" id="KW-1185">Reference proteome</keyword>
<sequence length="249" mass="26653">MLNTKKLKKVTVTLAASLIVTFSIPAGISHAATITPESQAVSSSGLLQSIFERVGLQLDGKASDVEKIKAKPISNYSEDSVNITPVSNPSENSTNLTPVSNPTTTPTTSPTADESNKEQTTNLALADQIIKTGEKYLGTPYKFGAPSGQTNVFDCSSFVQYVYGKHGIDLPRTSRQQSKVGTTVPRSQLQKGDLMFFKTSSSGGEVGHVGIYAGDNKILHTWGPGGVRYDSLSTPWLKEGFLVAKRVIK</sequence>
<feature type="compositionally biased region" description="Low complexity" evidence="5">
    <location>
        <begin position="92"/>
        <end position="111"/>
    </location>
</feature>
<dbReference type="PANTHER" id="PTHR47053:SF1">
    <property type="entry name" value="MUREIN DD-ENDOPEPTIDASE MEPH-RELATED"/>
    <property type="match status" value="1"/>
</dbReference>
<dbReference type="PROSITE" id="PS51935">
    <property type="entry name" value="NLPC_P60"/>
    <property type="match status" value="1"/>
</dbReference>
<evidence type="ECO:0000256" key="4">
    <source>
        <dbReference type="ARBA" id="ARBA00022807"/>
    </source>
</evidence>
<dbReference type="GO" id="GO:0006508">
    <property type="term" value="P:proteolysis"/>
    <property type="evidence" value="ECO:0007669"/>
    <property type="project" value="UniProtKB-KW"/>
</dbReference>
<keyword evidence="4" id="KW-0788">Thiol protease</keyword>
<dbReference type="GO" id="GO:0008234">
    <property type="term" value="F:cysteine-type peptidase activity"/>
    <property type="evidence" value="ECO:0007669"/>
    <property type="project" value="UniProtKB-KW"/>
</dbReference>
<keyword evidence="6" id="KW-0732">Signal</keyword>
<dbReference type="Gene3D" id="3.90.1720.10">
    <property type="entry name" value="endopeptidase domain like (from Nostoc punctiforme)"/>
    <property type="match status" value="1"/>
</dbReference>
<feature type="signal peptide" evidence="6">
    <location>
        <begin position="1"/>
        <end position="31"/>
    </location>
</feature>
<gene>
    <name evidence="8" type="ORF">H1191_13120</name>
</gene>
<evidence type="ECO:0000313" key="8">
    <source>
        <dbReference type="EMBL" id="MBA4495247.1"/>
    </source>
</evidence>
<protein>
    <submittedName>
        <fullName evidence="8">C40 family peptidase</fullName>
    </submittedName>
</protein>